<feature type="transmembrane region" description="Helical" evidence="1">
    <location>
        <begin position="199"/>
        <end position="219"/>
    </location>
</feature>
<feature type="transmembrane region" description="Helical" evidence="1">
    <location>
        <begin position="20"/>
        <end position="42"/>
    </location>
</feature>
<dbReference type="Pfam" id="PF03929">
    <property type="entry name" value="PepSY_TM"/>
    <property type="match status" value="1"/>
</dbReference>
<name>A0A370G7M1_GLULI</name>
<dbReference type="AlphaFoldDB" id="A0A370G7M1"/>
<keyword evidence="1" id="KW-1133">Transmembrane helix</keyword>
<keyword evidence="1" id="KW-0812">Transmembrane</keyword>
<keyword evidence="4" id="KW-1185">Reference proteome</keyword>
<evidence type="ECO:0000313" key="4">
    <source>
        <dbReference type="Proteomes" id="UP000254958"/>
    </source>
</evidence>
<feature type="transmembrane region" description="Helical" evidence="1">
    <location>
        <begin position="412"/>
        <end position="444"/>
    </location>
</feature>
<evidence type="ECO:0000313" key="2">
    <source>
        <dbReference type="EMBL" id="MBB2185967.1"/>
    </source>
</evidence>
<reference evidence="3 4" key="1">
    <citation type="submission" date="2018-07" db="EMBL/GenBank/DDBJ databases">
        <title>Genomic Encyclopedia of Type Strains, Phase IV (KMG-IV): sequencing the most valuable type-strain genomes for metagenomic binning, comparative biology and taxonomic classification.</title>
        <authorList>
            <person name="Goeker M."/>
        </authorList>
    </citation>
    <scope>NUCLEOTIDE SEQUENCE [LARGE SCALE GENOMIC DNA]</scope>
    <source>
        <strain evidence="3 4">DSM 5603</strain>
    </source>
</reference>
<evidence type="ECO:0000313" key="3">
    <source>
        <dbReference type="EMBL" id="RDI39785.1"/>
    </source>
</evidence>
<dbReference type="Proteomes" id="UP000254958">
    <property type="component" value="Unassembled WGS sequence"/>
</dbReference>
<proteinExistence type="predicted"/>
<evidence type="ECO:0000256" key="1">
    <source>
        <dbReference type="SAM" id="Phobius"/>
    </source>
</evidence>
<dbReference type="EMBL" id="JABEQI010000002">
    <property type="protein sequence ID" value="MBB2185967.1"/>
    <property type="molecule type" value="Genomic_DNA"/>
</dbReference>
<feature type="transmembrane region" description="Helical" evidence="1">
    <location>
        <begin position="139"/>
        <end position="167"/>
    </location>
</feature>
<feature type="transmembrane region" description="Helical" evidence="1">
    <location>
        <begin position="371"/>
        <end position="392"/>
    </location>
</feature>
<dbReference type="OrthoDB" id="9791166at2"/>
<dbReference type="EMBL" id="QQAW01000002">
    <property type="protein sequence ID" value="RDI39785.1"/>
    <property type="molecule type" value="Genomic_DNA"/>
</dbReference>
<organism evidence="3 4">
    <name type="scientific">Gluconacetobacter liquefaciens</name>
    <name type="common">Acetobacter liquefaciens</name>
    <dbReference type="NCBI Taxonomy" id="89584"/>
    <lineage>
        <taxon>Bacteria</taxon>
        <taxon>Pseudomonadati</taxon>
        <taxon>Pseudomonadota</taxon>
        <taxon>Alphaproteobacteria</taxon>
        <taxon>Acetobacterales</taxon>
        <taxon>Acetobacteraceae</taxon>
        <taxon>Gluconacetobacter</taxon>
    </lineage>
</organism>
<dbReference type="RefSeq" id="WP_114726600.1">
    <property type="nucleotide sequence ID" value="NZ_BJMI01000009.1"/>
</dbReference>
<dbReference type="Proteomes" id="UP000562982">
    <property type="component" value="Unassembled WGS sequence"/>
</dbReference>
<sequence length="455" mass="48712">MREGRFVFWPQYRTVWRWHMLAGLFCLPFVAFLALTGTIYLFKPQIDDLIDWRYDHRVAPGMVAPASSEVRAALGAVPGSRFMAYELPRPAHGAARVIVLRGDEAIRVYVDPSSLAILGQVPEEARFERVVLKLHGQLLLGNVGSVIMEMVASWTIVLIVTGLYLWWPRGRRGLAGIVYPRLGLAGRARWRDLHAVTGLWLSLVLALFLVSGLPWSFVWGQALQSVEQRVGRLMTVPDWEIGAVPVRDTIAGHPVAAPAGMGSMADMPGMDMGGGQAVEPDGLAGLDAVVGTGVRLGLPAPVLVTPPASAGAPWEVRSDTQDRPLRASVQIGADGSVLARQDFAGKGLVDRAVGYGVAAHEGQLFGWPNQLLNLLVASGLATMSIAATILWLRRRPPGGWGVPAALPDRQVGAGAGLVMLLLGVLLPELGVSLLLLAIAAWVAGRRVPPDGSGRI</sequence>
<gene>
    <name evidence="3" type="ORF">C7453_102581</name>
    <name evidence="2" type="ORF">HLH32_06150</name>
</gene>
<reference evidence="2 5" key="2">
    <citation type="submission" date="2020-04" db="EMBL/GenBank/DDBJ databases">
        <title>Description of novel Gluconacetobacter.</title>
        <authorList>
            <person name="Sombolestani A."/>
        </authorList>
    </citation>
    <scope>NUCLEOTIDE SEQUENCE [LARGE SCALE GENOMIC DNA]</scope>
    <source>
        <strain evidence="2 5">LMG 1382</strain>
    </source>
</reference>
<dbReference type="PANTHER" id="PTHR34219">
    <property type="entry name" value="IRON-REGULATED INNER MEMBRANE PROTEIN-RELATED"/>
    <property type="match status" value="1"/>
</dbReference>
<keyword evidence="1" id="KW-0472">Membrane</keyword>
<evidence type="ECO:0000313" key="5">
    <source>
        <dbReference type="Proteomes" id="UP000562982"/>
    </source>
</evidence>
<protein>
    <submittedName>
        <fullName evidence="2">PepSY domain-containing protein</fullName>
    </submittedName>
    <submittedName>
        <fullName evidence="3">Putative iron-regulated membrane protein</fullName>
    </submittedName>
</protein>
<dbReference type="InterPro" id="IPR005625">
    <property type="entry name" value="PepSY-ass_TM"/>
</dbReference>
<accession>A0A370G7M1</accession>
<comment type="caution">
    <text evidence="3">The sequence shown here is derived from an EMBL/GenBank/DDBJ whole genome shotgun (WGS) entry which is preliminary data.</text>
</comment>
<dbReference type="PANTHER" id="PTHR34219:SF1">
    <property type="entry name" value="PEPSY DOMAIN-CONTAINING PROTEIN"/>
    <property type="match status" value="1"/>
</dbReference>